<protein>
    <recommendedName>
        <fullName evidence="4">RRM domain-containing protein</fullName>
    </recommendedName>
</protein>
<dbReference type="InterPro" id="IPR000504">
    <property type="entry name" value="RRM_dom"/>
</dbReference>
<evidence type="ECO:0000256" key="1">
    <source>
        <dbReference type="ARBA" id="ARBA00022884"/>
    </source>
</evidence>
<dbReference type="Proteomes" id="UP000886653">
    <property type="component" value="Unassembled WGS sequence"/>
</dbReference>
<gene>
    <name evidence="5" type="ORF">CROQUDRAFT_674390</name>
</gene>
<organism evidence="5 6">
    <name type="scientific">Cronartium quercuum f. sp. fusiforme G11</name>
    <dbReference type="NCBI Taxonomy" id="708437"/>
    <lineage>
        <taxon>Eukaryota</taxon>
        <taxon>Fungi</taxon>
        <taxon>Dikarya</taxon>
        <taxon>Basidiomycota</taxon>
        <taxon>Pucciniomycotina</taxon>
        <taxon>Pucciniomycetes</taxon>
        <taxon>Pucciniales</taxon>
        <taxon>Coleosporiaceae</taxon>
        <taxon>Cronartium</taxon>
    </lineage>
</organism>
<evidence type="ECO:0000313" key="6">
    <source>
        <dbReference type="Proteomes" id="UP000886653"/>
    </source>
</evidence>
<evidence type="ECO:0000313" key="5">
    <source>
        <dbReference type="EMBL" id="KAG0140935.1"/>
    </source>
</evidence>
<feature type="compositionally biased region" description="Basic residues" evidence="3">
    <location>
        <begin position="9"/>
        <end position="27"/>
    </location>
</feature>
<dbReference type="Gene3D" id="3.30.70.330">
    <property type="match status" value="1"/>
</dbReference>
<feature type="region of interest" description="Disordered" evidence="3">
    <location>
        <begin position="1"/>
        <end position="71"/>
    </location>
</feature>
<evidence type="ECO:0000256" key="2">
    <source>
        <dbReference type="PROSITE-ProRule" id="PRU00176"/>
    </source>
</evidence>
<dbReference type="GO" id="GO:0003723">
    <property type="term" value="F:RNA binding"/>
    <property type="evidence" value="ECO:0007669"/>
    <property type="project" value="UniProtKB-UniRule"/>
</dbReference>
<dbReference type="AlphaFoldDB" id="A0A9P6T6V0"/>
<accession>A0A9P6T6V0</accession>
<dbReference type="EMBL" id="MU167411">
    <property type="protein sequence ID" value="KAG0140935.1"/>
    <property type="molecule type" value="Genomic_DNA"/>
</dbReference>
<evidence type="ECO:0000256" key="3">
    <source>
        <dbReference type="SAM" id="MobiDB-lite"/>
    </source>
</evidence>
<proteinExistence type="predicted"/>
<keyword evidence="1 2" id="KW-0694">RNA-binding</keyword>
<dbReference type="InterPro" id="IPR012677">
    <property type="entry name" value="Nucleotide-bd_a/b_plait_sf"/>
</dbReference>
<name>A0A9P6T6V0_9BASI</name>
<feature type="region of interest" description="Disordered" evidence="3">
    <location>
        <begin position="279"/>
        <end position="330"/>
    </location>
</feature>
<feature type="compositionally biased region" description="Low complexity" evidence="3">
    <location>
        <begin position="285"/>
        <end position="295"/>
    </location>
</feature>
<dbReference type="SUPFAM" id="SSF54928">
    <property type="entry name" value="RNA-binding domain, RBD"/>
    <property type="match status" value="1"/>
</dbReference>
<dbReference type="SMART" id="SM00360">
    <property type="entry name" value="RRM"/>
    <property type="match status" value="1"/>
</dbReference>
<dbReference type="InterPro" id="IPR035979">
    <property type="entry name" value="RBD_domain_sf"/>
</dbReference>
<dbReference type="OrthoDB" id="167718at2759"/>
<dbReference type="PANTHER" id="PTHR23236:SF11">
    <property type="entry name" value="EUKARYOTIC TRANSLATION INITIATION FACTOR 4H"/>
    <property type="match status" value="1"/>
</dbReference>
<keyword evidence="6" id="KW-1185">Reference proteome</keyword>
<sequence length="330" mass="37932">MSDKNVIKLTKKQQKANAFKMRKKGKLNHLQQSEPIPFPEEEEEELNLNHNHQIKSDKKRKRDDNDTTTTTIDNQKDQEIVDNDVMKEDKSLGAAAKRRKRKKASEIKKLENNNRSSKLILFVGNLPFDITTDQLKSFFFEHCNETPEVRLLTPKTNTINDNKKQTKGCGFIEFKTSIALQKALRLHLTPISSNQIEEGNHQNLKKFRKINIELTAGGGGKNENRLKKLKLSKDRLNLQRDKILTKKLKLATEQRNKYGLVTNDDQDDIRVEFGSKKIKKKDADNNNNNNNNKADWGPKSYNSNSNHFKTGSSRFNFKPQTSGSNSIRLG</sequence>
<evidence type="ECO:0000259" key="4">
    <source>
        <dbReference type="PROSITE" id="PS50102"/>
    </source>
</evidence>
<reference evidence="5" key="1">
    <citation type="submission" date="2013-11" db="EMBL/GenBank/DDBJ databases">
        <title>Genome sequence of the fusiform rust pathogen reveals effectors for host alternation and coevolution with pine.</title>
        <authorList>
            <consortium name="DOE Joint Genome Institute"/>
            <person name="Smith K."/>
            <person name="Pendleton A."/>
            <person name="Kubisiak T."/>
            <person name="Anderson C."/>
            <person name="Salamov A."/>
            <person name="Aerts A."/>
            <person name="Riley R."/>
            <person name="Clum A."/>
            <person name="Lindquist E."/>
            <person name="Ence D."/>
            <person name="Campbell M."/>
            <person name="Kronenberg Z."/>
            <person name="Feau N."/>
            <person name="Dhillon B."/>
            <person name="Hamelin R."/>
            <person name="Burleigh J."/>
            <person name="Smith J."/>
            <person name="Yandell M."/>
            <person name="Nelson C."/>
            <person name="Grigoriev I."/>
            <person name="Davis J."/>
        </authorList>
    </citation>
    <scope>NUCLEOTIDE SEQUENCE</scope>
    <source>
        <strain evidence="5">G11</strain>
    </source>
</reference>
<feature type="region of interest" description="Disordered" evidence="3">
    <location>
        <begin position="90"/>
        <end position="109"/>
    </location>
</feature>
<comment type="caution">
    <text evidence="5">The sequence shown here is derived from an EMBL/GenBank/DDBJ whole genome shotgun (WGS) entry which is preliminary data.</text>
</comment>
<dbReference type="PROSITE" id="PS50102">
    <property type="entry name" value="RRM"/>
    <property type="match status" value="1"/>
</dbReference>
<feature type="domain" description="RRM" evidence="4">
    <location>
        <begin position="119"/>
        <end position="217"/>
    </location>
</feature>
<dbReference type="Pfam" id="PF00076">
    <property type="entry name" value="RRM_1"/>
    <property type="match status" value="1"/>
</dbReference>
<dbReference type="PANTHER" id="PTHR23236">
    <property type="entry name" value="EUKARYOTIC TRANSLATION INITIATION FACTOR 4B/4H"/>
    <property type="match status" value="1"/>
</dbReference>
<feature type="compositionally biased region" description="Polar residues" evidence="3">
    <location>
        <begin position="300"/>
        <end position="330"/>
    </location>
</feature>
<dbReference type="GO" id="GO:0005730">
    <property type="term" value="C:nucleolus"/>
    <property type="evidence" value="ECO:0007669"/>
    <property type="project" value="TreeGrafter"/>
</dbReference>